<name>A0AAN5L787_KLEOX</name>
<reference evidence="2" key="2">
    <citation type="submission" date="2020-11" db="EMBL/GenBank/DDBJ databases">
        <authorList>
            <consortium name="NCBI Pathogen Detection Project"/>
        </authorList>
    </citation>
    <scope>NUCLEOTIDE SEQUENCE</scope>
    <source>
        <strain evidence="2">R404</strain>
    </source>
</reference>
<organism evidence="2 3">
    <name type="scientific">Klebsiella oxytoca</name>
    <dbReference type="NCBI Taxonomy" id="571"/>
    <lineage>
        <taxon>Bacteria</taxon>
        <taxon>Pseudomonadati</taxon>
        <taxon>Pseudomonadota</taxon>
        <taxon>Gammaproteobacteria</taxon>
        <taxon>Enterobacterales</taxon>
        <taxon>Enterobacteriaceae</taxon>
        <taxon>Klebsiella/Raoultella group</taxon>
        <taxon>Klebsiella</taxon>
    </lineage>
</organism>
<evidence type="ECO:0000256" key="1">
    <source>
        <dbReference type="SAM" id="MobiDB-lite"/>
    </source>
</evidence>
<protein>
    <submittedName>
        <fullName evidence="2">YebB family permuted papain-like enzyme</fullName>
    </submittedName>
</protein>
<comment type="caution">
    <text evidence="2">The sequence shown here is derived from an EMBL/GenBank/DDBJ whole genome shotgun (WGS) entry which is preliminary data.</text>
</comment>
<evidence type="ECO:0000313" key="3">
    <source>
        <dbReference type="Proteomes" id="UP000856143"/>
    </source>
</evidence>
<dbReference type="InterPro" id="IPR024453">
    <property type="entry name" value="Peptidase_C92"/>
</dbReference>
<dbReference type="InterPro" id="IPR038765">
    <property type="entry name" value="Papain-like_cys_pep_sf"/>
</dbReference>
<proteinExistence type="predicted"/>
<dbReference type="Proteomes" id="UP000856143">
    <property type="component" value="Unassembled WGS sequence"/>
</dbReference>
<reference evidence="2" key="1">
    <citation type="journal article" date="2018" name="Genome Biol.">
        <title>SKESA: strategic k-mer extension for scrupulous assemblies.</title>
        <authorList>
            <person name="Souvorov A."/>
            <person name="Agarwala R."/>
            <person name="Lipman D.J."/>
        </authorList>
    </citation>
    <scope>NUCLEOTIDE SEQUENCE</scope>
    <source>
        <strain evidence="2">R404</strain>
    </source>
</reference>
<dbReference type="SUPFAM" id="SSF54001">
    <property type="entry name" value="Cysteine proteinases"/>
    <property type="match status" value="1"/>
</dbReference>
<dbReference type="EMBL" id="DACSEO010000022">
    <property type="protein sequence ID" value="HAT1681630.1"/>
    <property type="molecule type" value="Genomic_DNA"/>
</dbReference>
<dbReference type="Gene3D" id="3.90.1720.10">
    <property type="entry name" value="endopeptidase domain like (from Nostoc punctiforme)"/>
    <property type="match status" value="1"/>
</dbReference>
<dbReference type="NCBIfam" id="NF008547">
    <property type="entry name" value="PRK11470.1"/>
    <property type="match status" value="1"/>
</dbReference>
<accession>A0AAN5L787</accession>
<feature type="compositionally biased region" description="Basic and acidic residues" evidence="1">
    <location>
        <begin position="203"/>
        <end position="212"/>
    </location>
</feature>
<dbReference type="AlphaFoldDB" id="A0AAN5L787"/>
<gene>
    <name evidence="2" type="ORF">I8Y21_002294</name>
</gene>
<feature type="region of interest" description="Disordered" evidence="1">
    <location>
        <begin position="193"/>
        <end position="212"/>
    </location>
</feature>
<sequence>MRRHYPVKYETGDIVFTCIGSVLFGRVSVASRCWCNHVGMITGHNGRDYLVAESRIPFSTVTTLSRFIARSAGGRYAVCRMRGELTEAQKHGVVAQVRPRLHKLYHTGFSYDSSRQFCSKFVSDICHDALSVRVGKIETFGELLSQNPDSGLTFWKCWFLGSVPWSRRTITPASLWRDPNLVRIYDSRTGEVGGSVQRAGQETAERRGAAGN</sequence>
<evidence type="ECO:0000313" key="2">
    <source>
        <dbReference type="EMBL" id="HAT1681630.1"/>
    </source>
</evidence>
<dbReference type="Pfam" id="PF05708">
    <property type="entry name" value="Peptidase_C92"/>
    <property type="match status" value="1"/>
</dbReference>